<dbReference type="InterPro" id="IPR010730">
    <property type="entry name" value="HET"/>
</dbReference>
<gene>
    <name evidence="2" type="ORF">LY89DRAFT_540779</name>
</gene>
<dbReference type="OrthoDB" id="3598674at2759"/>
<accession>A0A194X0C4</accession>
<dbReference type="KEGG" id="psco:LY89DRAFT_540779"/>
<evidence type="ECO:0000259" key="1">
    <source>
        <dbReference type="Pfam" id="PF06985"/>
    </source>
</evidence>
<organism evidence="2 3">
    <name type="scientific">Mollisia scopiformis</name>
    <name type="common">Conifer needle endophyte fungus</name>
    <name type="synonym">Phialocephala scopiformis</name>
    <dbReference type="NCBI Taxonomy" id="149040"/>
    <lineage>
        <taxon>Eukaryota</taxon>
        <taxon>Fungi</taxon>
        <taxon>Dikarya</taxon>
        <taxon>Ascomycota</taxon>
        <taxon>Pezizomycotina</taxon>
        <taxon>Leotiomycetes</taxon>
        <taxon>Helotiales</taxon>
        <taxon>Mollisiaceae</taxon>
        <taxon>Mollisia</taxon>
    </lineage>
</organism>
<dbReference type="AlphaFoldDB" id="A0A194X0C4"/>
<name>A0A194X0C4_MOLSC</name>
<dbReference type="Proteomes" id="UP000070700">
    <property type="component" value="Unassembled WGS sequence"/>
</dbReference>
<keyword evidence="3" id="KW-1185">Reference proteome</keyword>
<dbReference type="PANTHER" id="PTHR24148:SF73">
    <property type="entry name" value="HET DOMAIN PROTEIN (AFU_ORTHOLOGUE AFUA_8G01020)"/>
    <property type="match status" value="1"/>
</dbReference>
<feature type="non-terminal residue" evidence="2">
    <location>
        <position position="133"/>
    </location>
</feature>
<evidence type="ECO:0000313" key="3">
    <source>
        <dbReference type="Proteomes" id="UP000070700"/>
    </source>
</evidence>
<dbReference type="PANTHER" id="PTHR24148">
    <property type="entry name" value="ANKYRIN REPEAT DOMAIN-CONTAINING PROTEIN 39 HOMOLOG-RELATED"/>
    <property type="match status" value="1"/>
</dbReference>
<proteinExistence type="predicted"/>
<dbReference type="RefSeq" id="XP_018067677.1">
    <property type="nucleotide sequence ID" value="XM_018208167.1"/>
</dbReference>
<sequence length="133" mass="15291">METFSHFTYNPLDTLQSEIRLISLQPSQHDNDIECQLLSANLDEQPVFEALSYEWGPPTPLSHCSWIKLDGHNSPVRENLRAALSCLRFKDKARIIWIDALCINQKDVKERNHQVAQMGKIYSQASRVIAWLG</sequence>
<protein>
    <submittedName>
        <fullName evidence="2">HET-domain-containing protein</fullName>
    </submittedName>
</protein>
<dbReference type="InParanoid" id="A0A194X0C4"/>
<feature type="domain" description="Heterokaryon incompatibility" evidence="1">
    <location>
        <begin position="48"/>
        <end position="133"/>
    </location>
</feature>
<dbReference type="Pfam" id="PF06985">
    <property type="entry name" value="HET"/>
    <property type="match status" value="1"/>
</dbReference>
<reference evidence="2 3" key="1">
    <citation type="submission" date="2015-10" db="EMBL/GenBank/DDBJ databases">
        <title>Full genome of DAOMC 229536 Phialocephala scopiformis, a fungal endophyte of spruce producing the potent anti-insectan compound rugulosin.</title>
        <authorList>
            <consortium name="DOE Joint Genome Institute"/>
            <person name="Walker A.K."/>
            <person name="Frasz S.L."/>
            <person name="Seifert K.A."/>
            <person name="Miller J.D."/>
            <person name="Mondo S.J."/>
            <person name="Labutti K."/>
            <person name="Lipzen A."/>
            <person name="Dockter R."/>
            <person name="Kennedy M."/>
            <person name="Grigoriev I.V."/>
            <person name="Spatafora J.W."/>
        </authorList>
    </citation>
    <scope>NUCLEOTIDE SEQUENCE [LARGE SCALE GENOMIC DNA]</scope>
    <source>
        <strain evidence="2 3">CBS 120377</strain>
    </source>
</reference>
<dbReference type="EMBL" id="KQ947422">
    <property type="protein sequence ID" value="KUJ13322.1"/>
    <property type="molecule type" value="Genomic_DNA"/>
</dbReference>
<dbReference type="GeneID" id="28817893"/>
<evidence type="ECO:0000313" key="2">
    <source>
        <dbReference type="EMBL" id="KUJ13322.1"/>
    </source>
</evidence>
<dbReference type="InterPro" id="IPR052895">
    <property type="entry name" value="HetReg/Transcr_Mod"/>
</dbReference>